<proteinExistence type="inferred from homology"/>
<dbReference type="PANTHER" id="PTHR30572">
    <property type="entry name" value="MEMBRANE COMPONENT OF TRANSPORTER-RELATED"/>
    <property type="match status" value="1"/>
</dbReference>
<dbReference type="Proteomes" id="UP000028521">
    <property type="component" value="Unassembled WGS sequence"/>
</dbReference>
<feature type="domain" description="MacB-like periplasmic core" evidence="9">
    <location>
        <begin position="22"/>
        <end position="235"/>
    </location>
</feature>
<evidence type="ECO:0000256" key="6">
    <source>
        <dbReference type="ARBA" id="ARBA00038076"/>
    </source>
</evidence>
<keyword evidence="11" id="KW-1185">Reference proteome</keyword>
<dbReference type="GO" id="GO:0005886">
    <property type="term" value="C:plasma membrane"/>
    <property type="evidence" value="ECO:0007669"/>
    <property type="project" value="UniProtKB-SubCell"/>
</dbReference>
<dbReference type="RefSeq" id="WP_036119041.1">
    <property type="nucleotide sequence ID" value="NZ_BMET01000005.1"/>
</dbReference>
<comment type="subcellular location">
    <subcellularLocation>
        <location evidence="1">Cell membrane</location>
        <topology evidence="1">Multi-pass membrane protein</topology>
    </subcellularLocation>
</comment>
<protein>
    <submittedName>
        <fullName evidence="10">ABC transporter ATP-binding protein</fullName>
    </submittedName>
</protein>
<dbReference type="STRING" id="1197477.IA57_03045"/>
<dbReference type="GO" id="GO:0022857">
    <property type="term" value="F:transmembrane transporter activity"/>
    <property type="evidence" value="ECO:0007669"/>
    <property type="project" value="TreeGrafter"/>
</dbReference>
<evidence type="ECO:0000259" key="9">
    <source>
        <dbReference type="Pfam" id="PF12704"/>
    </source>
</evidence>
<name>A0A084TMC9_9FLAO</name>
<evidence type="ECO:0000256" key="4">
    <source>
        <dbReference type="ARBA" id="ARBA00022989"/>
    </source>
</evidence>
<evidence type="ECO:0000256" key="3">
    <source>
        <dbReference type="ARBA" id="ARBA00022692"/>
    </source>
</evidence>
<evidence type="ECO:0000256" key="1">
    <source>
        <dbReference type="ARBA" id="ARBA00004651"/>
    </source>
</evidence>
<feature type="domain" description="ABC3 transporter permease C-terminal" evidence="8">
    <location>
        <begin position="285"/>
        <end position="402"/>
    </location>
</feature>
<keyword evidence="10" id="KW-0547">Nucleotide-binding</keyword>
<comment type="caution">
    <text evidence="10">The sequence shown here is derived from an EMBL/GenBank/DDBJ whole genome shotgun (WGS) entry which is preliminary data.</text>
</comment>
<feature type="transmembrane region" description="Helical" evidence="7">
    <location>
        <begin position="373"/>
        <end position="392"/>
    </location>
</feature>
<feature type="transmembrane region" description="Helical" evidence="7">
    <location>
        <begin position="277"/>
        <end position="305"/>
    </location>
</feature>
<dbReference type="EMBL" id="JPFK01000003">
    <property type="protein sequence ID" value="KFB01865.1"/>
    <property type="molecule type" value="Genomic_DNA"/>
</dbReference>
<evidence type="ECO:0000259" key="8">
    <source>
        <dbReference type="Pfam" id="PF02687"/>
    </source>
</evidence>
<evidence type="ECO:0000256" key="5">
    <source>
        <dbReference type="ARBA" id="ARBA00023136"/>
    </source>
</evidence>
<feature type="transmembrane region" description="Helical" evidence="7">
    <location>
        <begin position="326"/>
        <end position="353"/>
    </location>
</feature>
<comment type="similarity">
    <text evidence="6">Belongs to the ABC-4 integral membrane protein family.</text>
</comment>
<reference evidence="11" key="2">
    <citation type="submission" date="2014-07" db="EMBL/GenBank/DDBJ databases">
        <title>Genome sequence of Mangrovimonas yunxiaonensis.</title>
        <authorList>
            <person name="Li Y."/>
            <person name="Zheng T."/>
        </authorList>
    </citation>
    <scope>NUCLEOTIDE SEQUENCE [LARGE SCALE GENOMIC DNA]</scope>
    <source>
        <strain evidence="11">LY01</strain>
    </source>
</reference>
<organism evidence="10 11">
    <name type="scientific">Mangrovimonas yunxiaonensis</name>
    <dbReference type="NCBI Taxonomy" id="1197477"/>
    <lineage>
        <taxon>Bacteria</taxon>
        <taxon>Pseudomonadati</taxon>
        <taxon>Bacteroidota</taxon>
        <taxon>Flavobacteriia</taxon>
        <taxon>Flavobacteriales</taxon>
        <taxon>Flavobacteriaceae</taxon>
        <taxon>Mangrovimonas</taxon>
    </lineage>
</organism>
<dbReference type="eggNOG" id="COG0577">
    <property type="taxonomic scope" value="Bacteria"/>
</dbReference>
<keyword evidence="3 7" id="KW-0812">Transmembrane</keyword>
<reference evidence="10 11" key="1">
    <citation type="journal article" date="2014" name="Genome Announc.">
        <title>Draft Genome Sequence of the Algicidal Bacterium Mangrovimonas yunxiaonensis Strain LY01.</title>
        <authorList>
            <person name="Li Y."/>
            <person name="Zhu H."/>
            <person name="Li C."/>
            <person name="Zhang H."/>
            <person name="Chen Z."/>
            <person name="Zheng W."/>
            <person name="Xu H."/>
            <person name="Zheng T."/>
        </authorList>
    </citation>
    <scope>NUCLEOTIDE SEQUENCE [LARGE SCALE GENOMIC DNA]</scope>
    <source>
        <strain evidence="10 11">LY01</strain>
    </source>
</reference>
<dbReference type="PANTHER" id="PTHR30572:SF4">
    <property type="entry name" value="ABC TRANSPORTER PERMEASE YTRF"/>
    <property type="match status" value="1"/>
</dbReference>
<evidence type="ECO:0000313" key="11">
    <source>
        <dbReference type="Proteomes" id="UP000028521"/>
    </source>
</evidence>
<dbReference type="InterPro" id="IPR003838">
    <property type="entry name" value="ABC3_permease_C"/>
</dbReference>
<dbReference type="InterPro" id="IPR025857">
    <property type="entry name" value="MacB_PCD"/>
</dbReference>
<dbReference type="Pfam" id="PF12704">
    <property type="entry name" value="MacB_PCD"/>
    <property type="match status" value="1"/>
</dbReference>
<dbReference type="OrthoDB" id="9770036at2"/>
<gene>
    <name evidence="10" type="ORF">IA57_03045</name>
</gene>
<keyword evidence="5 7" id="KW-0472">Membrane</keyword>
<keyword evidence="2" id="KW-1003">Cell membrane</keyword>
<evidence type="ECO:0000313" key="10">
    <source>
        <dbReference type="EMBL" id="KFB01865.1"/>
    </source>
</evidence>
<dbReference type="AlphaFoldDB" id="A0A084TMC9"/>
<keyword evidence="4 7" id="KW-1133">Transmembrane helix</keyword>
<feature type="transmembrane region" description="Helical" evidence="7">
    <location>
        <begin position="21"/>
        <end position="42"/>
    </location>
</feature>
<evidence type="ECO:0000256" key="7">
    <source>
        <dbReference type="SAM" id="Phobius"/>
    </source>
</evidence>
<sequence>MFDLDLWREIFQSINKNRTRSVLSGFTVAFAILLFAVLFGIANGLNNTFDEAFVDDANNAIFIFSGMTSKAHKGHQAGRRIQFKNEDYDFVKEAYGDNVQYITARIYKNVNATFRNEKNTYNVRAVHPDHQYLENTLIKEGRYINQLDIDNRAKNVIIGRLVEEDLFLKTTALGKYINLNGIQYKVVGTFTDDGGDNEERMIYMPVTTAQRIYGNNDYIDQINLTYNPKMNYNQAIAFSNELTRDLKDRFEVSQNDQRAIRVRNLANESKSINQMTFGLGVIILVIGFGTLIAGVVGISNIMIFIVKERTKEIGIRKALGAPPKAIVSIILLESIIITAIAGWLGLVLGIGVLELVGSSLETYFIKDPSVSPRLVFGATITLIIAGAIAGYLPAKKASKIKPIVALRDD</sequence>
<dbReference type="GO" id="GO:0005524">
    <property type="term" value="F:ATP binding"/>
    <property type="evidence" value="ECO:0007669"/>
    <property type="project" value="UniProtKB-KW"/>
</dbReference>
<dbReference type="Pfam" id="PF02687">
    <property type="entry name" value="FtsX"/>
    <property type="match status" value="1"/>
</dbReference>
<dbReference type="InterPro" id="IPR050250">
    <property type="entry name" value="Macrolide_Exporter_MacB"/>
</dbReference>
<evidence type="ECO:0000256" key="2">
    <source>
        <dbReference type="ARBA" id="ARBA00022475"/>
    </source>
</evidence>
<keyword evidence="10" id="KW-0067">ATP-binding</keyword>
<accession>A0A084TMC9</accession>